<feature type="transmembrane region" description="Helical" evidence="2">
    <location>
        <begin position="1250"/>
        <end position="1270"/>
    </location>
</feature>
<feature type="region of interest" description="Disordered" evidence="1">
    <location>
        <begin position="512"/>
        <end position="538"/>
    </location>
</feature>
<sequence>MSVSTIAKRFKRSVLIVVAAAVAIVTVPLAPANADADSTIPIGYDAVDPRTDTRLLTSPCTSLPTTGGKIEQLSDSQLPGSYGNCSYISAHYIKDGVDLPLSQIYVEGNDSKSNVILVPEVSAAMQSNQNKVRLSIPLKSLDQFDGTNNSPIRLHYADATSFKRIALSLSPNAKGTDGNAQPDINMDGTQLTGARHLFLYKDQNGKYIRTVTVDVPRMQDIVWNQTGGKGTVSFNQTNDLSSTERTVRTYDITYVPQSNTDVSEASAVVYGDAYKRTWVTAHADSTSEADTAGMGLKGVGDPEAVFDCGAPRIFVGCPTTFPDKVQEPFFYKVTSTTAGDMDSSIYQRTGIPARAINYATADEDTKNFFDDTGISNTNWPNRLLDPTIKVPSPLSSTKNGYDKTTIGKIGDVQHTADSDWPLFNQFTDQGLYQGSELQQVNDGSNSYGQKIGYSNSGKDQSMAFYVQYNGLREKATKTNYDSWSYFLNKLDINGQFFDIPYPKIPEKGLNVVPQGKDLFTDDKGNPTGSGQSDDNGSAYFSARESMLGSDFNHHSLLSPDSLPDDQTDATPPSYYLACPIGGNGSGRVSVGQNAYGDTFKPATLYEKTIDKGVNAGITVKVELINARTQGDVLGDGFTRWNVTGNRAISKLQRHQLAPSYGAATQMINLTPCYKAGTRKTTTTSPSYNRTVAQWNQWKTLYRVTVTGMVNKKLNVNLHYGYTSQPTIWKGASYPAQNFWIKDQGNWADFTNSNGSIALNHFWEDPIEGNVKFKLKDGFINPELTTYSGRTSRAVCGTPENTKCTPMNSGNVNSDGTFSYNVQLTPSQTQKITAPDRNSYATVMTSTAQPVSLNAQLVSTPLLVMSDTAGTLPASQENVPEQYDDHGKLTGVPVDGQSNYYLKVNGGIPQPQKGQSFTGYELYGVLNDGKHTRVPLMEGHRLYPGDAVNTADAGVKLSNDTFTAARYESLQLVPTFDTTSRGVPRLYSAAKFLKKSGKLTWQGNDFNFFAAPGLTATVNNYSPAKTLTVDGKDYPYSAADSTLSAVVPAPSGDYSPAEDDVLKFVYLAPTDAQVKVNLKYTWLDLDNLDWSGTPQKYPSSMQDYLDKNEESIPVTVTVTRTRTSDGKADDKAVTFTTNPSSSQAAFATAVAGFTSGDKVSLSYSYEVKNRPMCIVQQGDISKNSGSMNGATVKATSASRLYATNADGKPQEFTSTLFDNLNEFTLNIDAGCHLTPITNSTLPSAGGMGTTWKIVGIITLIAALFLAIVALLKKRAMQ</sequence>
<evidence type="ECO:0000256" key="1">
    <source>
        <dbReference type="SAM" id="MobiDB-lite"/>
    </source>
</evidence>
<feature type="chain" id="PRO_5039313487" description="Cell surface protein" evidence="3">
    <location>
        <begin position="35"/>
        <end position="1276"/>
    </location>
</feature>
<dbReference type="Proteomes" id="UP000715651">
    <property type="component" value="Unassembled WGS sequence"/>
</dbReference>
<organism evidence="4 5">
    <name type="scientific">Aeriscardovia aeriphila</name>
    <dbReference type="NCBI Taxonomy" id="218139"/>
    <lineage>
        <taxon>Bacteria</taxon>
        <taxon>Bacillati</taxon>
        <taxon>Actinomycetota</taxon>
        <taxon>Actinomycetes</taxon>
        <taxon>Bifidobacteriales</taxon>
        <taxon>Bifidobacteriaceae</taxon>
        <taxon>Aeriscardovia</taxon>
    </lineage>
</organism>
<proteinExistence type="predicted"/>
<evidence type="ECO:0000256" key="3">
    <source>
        <dbReference type="SAM" id="SignalP"/>
    </source>
</evidence>
<evidence type="ECO:0000256" key="2">
    <source>
        <dbReference type="SAM" id="Phobius"/>
    </source>
</evidence>
<accession>A0A921KC10</accession>
<keyword evidence="2" id="KW-0472">Membrane</keyword>
<reference evidence="4" key="2">
    <citation type="submission" date="2021-09" db="EMBL/GenBank/DDBJ databases">
        <authorList>
            <person name="Gilroy R."/>
        </authorList>
    </citation>
    <scope>NUCLEOTIDE SEQUENCE</scope>
    <source>
        <strain evidence="4">578</strain>
    </source>
</reference>
<comment type="caution">
    <text evidence="4">The sequence shown here is derived from an EMBL/GenBank/DDBJ whole genome shotgun (WGS) entry which is preliminary data.</text>
</comment>
<evidence type="ECO:0000313" key="5">
    <source>
        <dbReference type="Proteomes" id="UP000715651"/>
    </source>
</evidence>
<dbReference type="EMBL" id="DYWK01000003">
    <property type="protein sequence ID" value="HJF17814.1"/>
    <property type="molecule type" value="Genomic_DNA"/>
</dbReference>
<gene>
    <name evidence="4" type="ORF">K8U78_01380</name>
</gene>
<reference evidence="4" key="1">
    <citation type="journal article" date="2021" name="PeerJ">
        <title>Extensive microbial diversity within the chicken gut microbiome revealed by metagenomics and culture.</title>
        <authorList>
            <person name="Gilroy R."/>
            <person name="Ravi A."/>
            <person name="Getino M."/>
            <person name="Pursley I."/>
            <person name="Horton D.L."/>
            <person name="Alikhan N.F."/>
            <person name="Baker D."/>
            <person name="Gharbi K."/>
            <person name="Hall N."/>
            <person name="Watson M."/>
            <person name="Adriaenssens E.M."/>
            <person name="Foster-Nyarko E."/>
            <person name="Jarju S."/>
            <person name="Secka A."/>
            <person name="Antonio M."/>
            <person name="Oren A."/>
            <person name="Chaudhuri R.R."/>
            <person name="La Ragione R."/>
            <person name="Hildebrand F."/>
            <person name="Pallen M.J."/>
        </authorList>
    </citation>
    <scope>NUCLEOTIDE SEQUENCE</scope>
    <source>
        <strain evidence="4">578</strain>
    </source>
</reference>
<protein>
    <recommendedName>
        <fullName evidence="6">Cell surface protein</fullName>
    </recommendedName>
</protein>
<dbReference type="AlphaFoldDB" id="A0A921KC10"/>
<evidence type="ECO:0000313" key="4">
    <source>
        <dbReference type="EMBL" id="HJF17814.1"/>
    </source>
</evidence>
<keyword evidence="2" id="KW-1133">Transmembrane helix</keyword>
<feature type="compositionally biased region" description="Polar residues" evidence="1">
    <location>
        <begin position="526"/>
        <end position="535"/>
    </location>
</feature>
<feature type="signal peptide" evidence="3">
    <location>
        <begin position="1"/>
        <end position="34"/>
    </location>
</feature>
<keyword evidence="3" id="KW-0732">Signal</keyword>
<evidence type="ECO:0008006" key="6">
    <source>
        <dbReference type="Google" id="ProtNLM"/>
    </source>
</evidence>
<keyword evidence="2" id="KW-0812">Transmembrane</keyword>
<name>A0A921KC10_9BIFI</name>